<dbReference type="AlphaFoldDB" id="A0A9P6FZF1"/>
<dbReference type="OrthoDB" id="432299at2759"/>
<dbReference type="PANTHER" id="PTHR43316">
    <property type="entry name" value="HYDROLASE, HALOACID DELAHOGENASE-RELATED"/>
    <property type="match status" value="1"/>
</dbReference>
<accession>A0A9P6FZF1</accession>
<evidence type="ECO:0000313" key="3">
    <source>
        <dbReference type="Proteomes" id="UP000780801"/>
    </source>
</evidence>
<name>A0A9P6FZF1_9FUNG</name>
<dbReference type="Gene3D" id="3.40.50.1000">
    <property type="entry name" value="HAD superfamily/HAD-like"/>
    <property type="match status" value="1"/>
</dbReference>
<keyword evidence="3" id="KW-1185">Reference proteome</keyword>
<dbReference type="InterPro" id="IPR036412">
    <property type="entry name" value="HAD-like_sf"/>
</dbReference>
<comment type="caution">
    <text evidence="2">The sequence shown here is derived from an EMBL/GenBank/DDBJ whole genome shotgun (WGS) entry which is preliminary data.</text>
</comment>
<proteinExistence type="predicted"/>
<evidence type="ECO:0000256" key="1">
    <source>
        <dbReference type="ARBA" id="ARBA00022801"/>
    </source>
</evidence>
<dbReference type="CDD" id="cd01427">
    <property type="entry name" value="HAD_like"/>
    <property type="match status" value="1"/>
</dbReference>
<evidence type="ECO:0000313" key="2">
    <source>
        <dbReference type="EMBL" id="KAF9584254.1"/>
    </source>
</evidence>
<dbReference type="Pfam" id="PF00702">
    <property type="entry name" value="Hydrolase"/>
    <property type="match status" value="1"/>
</dbReference>
<organism evidence="2 3">
    <name type="scientific">Lunasporangiospora selenospora</name>
    <dbReference type="NCBI Taxonomy" id="979761"/>
    <lineage>
        <taxon>Eukaryota</taxon>
        <taxon>Fungi</taxon>
        <taxon>Fungi incertae sedis</taxon>
        <taxon>Mucoromycota</taxon>
        <taxon>Mortierellomycotina</taxon>
        <taxon>Mortierellomycetes</taxon>
        <taxon>Mortierellales</taxon>
        <taxon>Mortierellaceae</taxon>
        <taxon>Lunasporangiospora</taxon>
    </lineage>
</organism>
<dbReference type="InterPro" id="IPR051540">
    <property type="entry name" value="S-2-haloacid_dehalogenase"/>
</dbReference>
<reference evidence="2" key="1">
    <citation type="journal article" date="2020" name="Fungal Divers.">
        <title>Resolving the Mortierellaceae phylogeny through synthesis of multi-gene phylogenetics and phylogenomics.</title>
        <authorList>
            <person name="Vandepol N."/>
            <person name="Liber J."/>
            <person name="Desiro A."/>
            <person name="Na H."/>
            <person name="Kennedy M."/>
            <person name="Barry K."/>
            <person name="Grigoriev I.V."/>
            <person name="Miller A.N."/>
            <person name="O'Donnell K."/>
            <person name="Stajich J.E."/>
            <person name="Bonito G."/>
        </authorList>
    </citation>
    <scope>NUCLEOTIDE SEQUENCE</scope>
    <source>
        <strain evidence="2">KOD1015</strain>
    </source>
</reference>
<dbReference type="Proteomes" id="UP000780801">
    <property type="component" value="Unassembled WGS sequence"/>
</dbReference>
<dbReference type="InterPro" id="IPR023214">
    <property type="entry name" value="HAD_sf"/>
</dbReference>
<keyword evidence="1" id="KW-0378">Hydrolase</keyword>
<gene>
    <name evidence="2" type="ORF">BGW38_007066</name>
</gene>
<sequence>MTIQTIRRDGFPSKVPQFVFLDSGGVINDNVSRAPQWLKYLGEFLPQTRLQGSSQLWIAANTSVVKIFFRHWYDYMQEATELASKNEQNSEHSQETNVQTLFERIHMTAWMKLMCEHVTLQDPTWGQRLEKLALTDQELYDIAKAAHRFTIARVRAPFPGAVECLQNLHVARGVDPLDKSSRYRLFTSSGDALEDLEVTLSGIGAKDYFEEVNGADTLNCLKNSGKFYQRLFAKVGIRPVRRLPSDLGDALKEEDHQVSLDPAAKYGAQEILVLDDSPKVLKWARSLGAWTVLVTSADEPLDLEAEGNRHIDFQIRGLADLPALLDSIRDHPTTVSASTV</sequence>
<dbReference type="GO" id="GO:0016787">
    <property type="term" value="F:hydrolase activity"/>
    <property type="evidence" value="ECO:0007669"/>
    <property type="project" value="UniProtKB-KW"/>
</dbReference>
<dbReference type="EMBL" id="JAABOA010000460">
    <property type="protein sequence ID" value="KAF9584254.1"/>
    <property type="molecule type" value="Genomic_DNA"/>
</dbReference>
<dbReference type="SUPFAM" id="SSF56784">
    <property type="entry name" value="HAD-like"/>
    <property type="match status" value="1"/>
</dbReference>
<protein>
    <submittedName>
        <fullName evidence="2">Uncharacterized protein</fullName>
    </submittedName>
</protein>